<feature type="transmembrane region" description="Helical" evidence="1">
    <location>
        <begin position="65"/>
        <end position="84"/>
    </location>
</feature>
<evidence type="ECO:0000313" key="2">
    <source>
        <dbReference type="EMBL" id="OGN05629.1"/>
    </source>
</evidence>
<organism evidence="2 3">
    <name type="scientific">Candidatus Yanofskybacteria bacterium RIFCSPHIGHO2_01_FULL_44_17</name>
    <dbReference type="NCBI Taxonomy" id="1802668"/>
    <lineage>
        <taxon>Bacteria</taxon>
        <taxon>Candidatus Yanofskyibacteriota</taxon>
    </lineage>
</organism>
<proteinExistence type="predicted"/>
<evidence type="ECO:0000313" key="3">
    <source>
        <dbReference type="Proteomes" id="UP000177507"/>
    </source>
</evidence>
<keyword evidence="1" id="KW-0472">Membrane</keyword>
<dbReference type="STRING" id="1802668.A2831_00395"/>
<dbReference type="EMBL" id="MGJI01000006">
    <property type="protein sequence ID" value="OGN05629.1"/>
    <property type="molecule type" value="Genomic_DNA"/>
</dbReference>
<dbReference type="AlphaFoldDB" id="A0A1F8F011"/>
<dbReference type="Proteomes" id="UP000177507">
    <property type="component" value="Unassembled WGS sequence"/>
</dbReference>
<gene>
    <name evidence="2" type="ORF">A2831_00395</name>
</gene>
<feature type="transmembrane region" description="Helical" evidence="1">
    <location>
        <begin position="40"/>
        <end position="58"/>
    </location>
</feature>
<reference evidence="2 3" key="1">
    <citation type="journal article" date="2016" name="Nat. Commun.">
        <title>Thousands of microbial genomes shed light on interconnected biogeochemical processes in an aquifer system.</title>
        <authorList>
            <person name="Anantharaman K."/>
            <person name="Brown C.T."/>
            <person name="Hug L.A."/>
            <person name="Sharon I."/>
            <person name="Castelle C.J."/>
            <person name="Probst A.J."/>
            <person name="Thomas B.C."/>
            <person name="Singh A."/>
            <person name="Wilkins M.J."/>
            <person name="Karaoz U."/>
            <person name="Brodie E.L."/>
            <person name="Williams K.H."/>
            <person name="Hubbard S.S."/>
            <person name="Banfield J.F."/>
        </authorList>
    </citation>
    <scope>NUCLEOTIDE SEQUENCE [LARGE SCALE GENOMIC DNA]</scope>
</reference>
<protein>
    <submittedName>
        <fullName evidence="2">Uncharacterized protein</fullName>
    </submittedName>
</protein>
<keyword evidence="1" id="KW-1133">Transmembrane helix</keyword>
<feature type="transmembrane region" description="Helical" evidence="1">
    <location>
        <begin position="7"/>
        <end position="28"/>
    </location>
</feature>
<sequence length="92" mass="10351">MVKKYLFVIFGPIVLAILNGYVSSYYFFSWGYDNRNQISTVLFGLSLIGSVFVVINNAKGSKEKIWFAAAGFMLAINLFIIYAIRALSNFGF</sequence>
<keyword evidence="1" id="KW-0812">Transmembrane</keyword>
<comment type="caution">
    <text evidence="2">The sequence shown here is derived from an EMBL/GenBank/DDBJ whole genome shotgun (WGS) entry which is preliminary data.</text>
</comment>
<name>A0A1F8F011_9BACT</name>
<accession>A0A1F8F011</accession>
<evidence type="ECO:0000256" key="1">
    <source>
        <dbReference type="SAM" id="Phobius"/>
    </source>
</evidence>